<dbReference type="GO" id="GO:0000030">
    <property type="term" value="F:mannosyltransferase activity"/>
    <property type="evidence" value="ECO:0007669"/>
    <property type="project" value="TreeGrafter"/>
</dbReference>
<protein>
    <recommendedName>
        <fullName evidence="4 11">Protein PBN1</fullName>
    </recommendedName>
</protein>
<gene>
    <name evidence="12" type="ORF">BLGHR1_16163</name>
</gene>
<sequence length="514" mass="58408">MRERITFLLNPSDPFDPQSISVNHTSISSVGAVTAAKEVKIKFELKELPEELQQVLRVSRELHVRWVAEKEYDNVSPLVSRISPGLHVLYAPRSDVESSKILCTILKEAFGPMDCVSPERTFTPLYKETSNLDTPFFQFYSPLSSIAKLEDYLQNMAYSRLPPSISEQCSKRLSSLISATQLDISFTGSSQSFSISSFTPTGTKSLFLQFSEELSDKYKTRHEIGFLTSSKANNPEDISVSGFLTVIGDDKKLKPTLFSFPSRHHSSNVNFSARFLRPSGMHPTLELRISDIRLPHDFQACRAHVLLTLPQSIFVDKYQLSDPLFLRNKNLSALRRITDDIDLEAPAYNLPTWGSSVLIELATPDDNTNHSEPLDWTAQIPTHLRYLMPSSNSSGLRDIEVPYPVVFWACNSGHTLKFSNNPFDRPLLGYENSFGEQYIFYHLKPKSINEDGRLVDKLQVPVLDLDQYYNIKVMTYLAVGIGFMWVVLCLLRVEMKSRYSPNRKAVNKKQKKLQ</sequence>
<evidence type="ECO:0000256" key="11">
    <source>
        <dbReference type="RuleBase" id="RU366056"/>
    </source>
</evidence>
<keyword evidence="7 11" id="KW-0256">Endoplasmic reticulum</keyword>
<evidence type="ECO:0000256" key="8">
    <source>
        <dbReference type="ARBA" id="ARBA00022989"/>
    </source>
</evidence>
<comment type="similarity">
    <text evidence="3 11">Belongs to the PIGX family.</text>
</comment>
<evidence type="ECO:0000256" key="7">
    <source>
        <dbReference type="ARBA" id="ARBA00022824"/>
    </source>
</evidence>
<dbReference type="Pfam" id="PF08320">
    <property type="entry name" value="PIG-X"/>
    <property type="match status" value="1"/>
</dbReference>
<proteinExistence type="inferred from homology"/>
<evidence type="ECO:0000256" key="5">
    <source>
        <dbReference type="ARBA" id="ARBA00022502"/>
    </source>
</evidence>
<dbReference type="GO" id="GO:0006506">
    <property type="term" value="P:GPI anchor biosynthetic process"/>
    <property type="evidence" value="ECO:0007669"/>
    <property type="project" value="UniProtKB-UniPathway"/>
</dbReference>
<dbReference type="VEuPathDB" id="FungiDB:BLGHR1_16163"/>
<organism evidence="12 13">
    <name type="scientific">Blumeria hordei</name>
    <name type="common">Barley powdery mildew</name>
    <name type="synonym">Blumeria graminis f. sp. hordei</name>
    <dbReference type="NCBI Taxonomy" id="2867405"/>
    <lineage>
        <taxon>Eukaryota</taxon>
        <taxon>Fungi</taxon>
        <taxon>Dikarya</taxon>
        <taxon>Ascomycota</taxon>
        <taxon>Pezizomycotina</taxon>
        <taxon>Leotiomycetes</taxon>
        <taxon>Erysiphales</taxon>
        <taxon>Erysiphaceae</taxon>
        <taxon>Blumeria</taxon>
    </lineage>
</organism>
<dbReference type="InterPro" id="IPR042322">
    <property type="entry name" value="Pbn1"/>
</dbReference>
<evidence type="ECO:0000256" key="10">
    <source>
        <dbReference type="ARBA" id="ARBA00023180"/>
    </source>
</evidence>
<dbReference type="GO" id="GO:0005789">
    <property type="term" value="C:endoplasmic reticulum membrane"/>
    <property type="evidence" value="ECO:0007669"/>
    <property type="project" value="UniProtKB-SubCell"/>
</dbReference>
<dbReference type="SMART" id="SM00780">
    <property type="entry name" value="PIG-X"/>
    <property type="match status" value="1"/>
</dbReference>
<name>A0A383UYE5_BLUHO</name>
<dbReference type="UniPathway" id="UPA00196"/>
<keyword evidence="6 11" id="KW-0812">Transmembrane</keyword>
<comment type="subcellular location">
    <subcellularLocation>
        <location evidence="11">Endoplasmic reticulum membrane</location>
        <topology evidence="11">Single-pass membrane protein</topology>
    </subcellularLocation>
    <subcellularLocation>
        <location evidence="1">Endoplasmic reticulum membrane</location>
        <topology evidence="1">Single-pass type III membrane protein</topology>
    </subcellularLocation>
</comment>
<accession>A0A383UYE5</accession>
<evidence type="ECO:0000313" key="13">
    <source>
        <dbReference type="Proteomes" id="UP000275772"/>
    </source>
</evidence>
<evidence type="ECO:0000256" key="6">
    <source>
        <dbReference type="ARBA" id="ARBA00022692"/>
    </source>
</evidence>
<keyword evidence="8 11" id="KW-1133">Transmembrane helix</keyword>
<evidence type="ECO:0000313" key="12">
    <source>
        <dbReference type="EMBL" id="SZF05361.1"/>
    </source>
</evidence>
<dbReference type="EMBL" id="UNSH01000078">
    <property type="protein sequence ID" value="SZF05361.1"/>
    <property type="molecule type" value="Genomic_DNA"/>
</dbReference>
<keyword evidence="5 11" id="KW-0337">GPI-anchor biosynthesis</keyword>
<evidence type="ECO:0000256" key="3">
    <source>
        <dbReference type="ARBA" id="ARBA00010345"/>
    </source>
</evidence>
<keyword evidence="10" id="KW-0325">Glycoprotein</keyword>
<dbReference type="GO" id="GO:1990529">
    <property type="term" value="C:glycosylphosphatidylinositol-mannosyltransferase I complex"/>
    <property type="evidence" value="ECO:0007669"/>
    <property type="project" value="TreeGrafter"/>
</dbReference>
<dbReference type="PANTHER" id="PTHR28533:SF1">
    <property type="entry name" value="PROTEIN PBN1"/>
    <property type="match status" value="1"/>
</dbReference>
<dbReference type="Proteomes" id="UP000275772">
    <property type="component" value="Unassembled WGS sequence"/>
</dbReference>
<evidence type="ECO:0000256" key="9">
    <source>
        <dbReference type="ARBA" id="ARBA00023136"/>
    </source>
</evidence>
<feature type="transmembrane region" description="Helical" evidence="11">
    <location>
        <begin position="473"/>
        <end position="493"/>
    </location>
</feature>
<dbReference type="AlphaFoldDB" id="A0A383UYE5"/>
<dbReference type="InterPro" id="IPR013233">
    <property type="entry name" value="PIG-X/PBN1"/>
</dbReference>
<comment type="function">
    <text evidence="11">Required for proper folding and/or the stability of a subset of proteins in the endoplasmic reticulum. Component of glycosylphosphatidylinositol-mannosyltransferase 1 which transfers the first of the 4 mannoses in the GPI-anchor precursors during GPI-anchor biosynthesis. Probably acts by stabilizing the mannosyltransferase GPI14.</text>
</comment>
<evidence type="ECO:0000256" key="4">
    <source>
        <dbReference type="ARBA" id="ARBA00020410"/>
    </source>
</evidence>
<keyword evidence="9 11" id="KW-0472">Membrane</keyword>
<dbReference type="PANTHER" id="PTHR28533">
    <property type="entry name" value="PROTEIN PBN1"/>
    <property type="match status" value="1"/>
</dbReference>
<comment type="pathway">
    <text evidence="2 11">Glycolipid biosynthesis; glycosylphosphatidylinositol-anchor biosynthesis.</text>
</comment>
<reference evidence="12 13" key="1">
    <citation type="submission" date="2017-11" db="EMBL/GenBank/DDBJ databases">
        <authorList>
            <person name="Kracher B."/>
        </authorList>
    </citation>
    <scope>NUCLEOTIDE SEQUENCE [LARGE SCALE GENOMIC DNA]</scope>
    <source>
        <strain evidence="12 13">RACE1</strain>
    </source>
</reference>
<evidence type="ECO:0000256" key="2">
    <source>
        <dbReference type="ARBA" id="ARBA00004687"/>
    </source>
</evidence>
<evidence type="ECO:0000256" key="1">
    <source>
        <dbReference type="ARBA" id="ARBA00004643"/>
    </source>
</evidence>